<protein>
    <recommendedName>
        <fullName evidence="4">Putative pterin-4-alpha-carbinolamine dehydratase</fullName>
        <shortName evidence="4">PHS</shortName>
        <ecNumber evidence="4">4.2.1.96</ecNumber>
    </recommendedName>
    <alternativeName>
        <fullName evidence="4">4-alpha-hydroxy-tetrahydropterin dehydratase</fullName>
    </alternativeName>
    <alternativeName>
        <fullName evidence="4">Pterin carbinolamine dehydratase</fullName>
        <shortName evidence="4">PCD</shortName>
    </alternativeName>
</protein>
<dbReference type="SUPFAM" id="SSF55248">
    <property type="entry name" value="PCD-like"/>
    <property type="match status" value="1"/>
</dbReference>
<keyword evidence="3 4" id="KW-0456">Lyase</keyword>
<evidence type="ECO:0000256" key="2">
    <source>
        <dbReference type="ARBA" id="ARBA00006472"/>
    </source>
</evidence>
<sequence length="92" mass="10621">METYNEKTAQEHLSRLTNWTFSNNGIEKKIEFKNFNQALGFIVQVGLLAESQNHHPELFNVYNKVNIRLSTHDAKGVTDKDFKLAQSIDKLL</sequence>
<dbReference type="GO" id="GO:0006729">
    <property type="term" value="P:tetrahydrobiopterin biosynthetic process"/>
    <property type="evidence" value="ECO:0007669"/>
    <property type="project" value="InterPro"/>
</dbReference>
<reference evidence="5 6" key="1">
    <citation type="submission" date="2014-05" db="EMBL/GenBank/DDBJ databases">
        <title>Genome Sequence of Flavobacterium sp. EM1321.</title>
        <authorList>
            <person name="Shin S.-K."/>
            <person name="Yi H."/>
        </authorList>
    </citation>
    <scope>NUCLEOTIDE SEQUENCE [LARGE SCALE GENOMIC DNA]</scope>
    <source>
        <strain evidence="5 6">EM1321</strain>
    </source>
</reference>
<keyword evidence="6" id="KW-1185">Reference proteome</keyword>
<evidence type="ECO:0000313" key="6">
    <source>
        <dbReference type="Proteomes" id="UP000027064"/>
    </source>
</evidence>
<dbReference type="HAMAP" id="MF_00434">
    <property type="entry name" value="Pterin_4_alpha"/>
    <property type="match status" value="1"/>
</dbReference>
<evidence type="ECO:0000313" key="5">
    <source>
        <dbReference type="EMBL" id="KDN55799.1"/>
    </source>
</evidence>
<comment type="catalytic activity">
    <reaction evidence="1 4">
        <text>(4aS,6R)-4a-hydroxy-L-erythro-5,6,7,8-tetrahydrobiopterin = (6R)-L-erythro-6,7-dihydrobiopterin + H2O</text>
        <dbReference type="Rhea" id="RHEA:11920"/>
        <dbReference type="ChEBI" id="CHEBI:15377"/>
        <dbReference type="ChEBI" id="CHEBI:15642"/>
        <dbReference type="ChEBI" id="CHEBI:43120"/>
        <dbReference type="EC" id="4.2.1.96"/>
    </reaction>
</comment>
<dbReference type="EMBL" id="JNCA01000009">
    <property type="protein sequence ID" value="KDN55799.1"/>
    <property type="molecule type" value="Genomic_DNA"/>
</dbReference>
<evidence type="ECO:0000256" key="3">
    <source>
        <dbReference type="ARBA" id="ARBA00023239"/>
    </source>
</evidence>
<dbReference type="GO" id="GO:0008124">
    <property type="term" value="F:4-alpha-hydroxytetrahydrobiopterin dehydratase activity"/>
    <property type="evidence" value="ECO:0007669"/>
    <property type="project" value="UniProtKB-UniRule"/>
</dbReference>
<comment type="caution">
    <text evidence="5">The sequence shown here is derived from an EMBL/GenBank/DDBJ whole genome shotgun (WGS) entry which is preliminary data.</text>
</comment>
<dbReference type="NCBIfam" id="NF002018">
    <property type="entry name" value="PRK00823.1-3"/>
    <property type="match status" value="1"/>
</dbReference>
<dbReference type="EC" id="4.2.1.96" evidence="4"/>
<dbReference type="eggNOG" id="COG2154">
    <property type="taxonomic scope" value="Bacteria"/>
</dbReference>
<gene>
    <name evidence="5" type="ORF">FEM21_09900</name>
</gene>
<dbReference type="Gene3D" id="3.30.1360.20">
    <property type="entry name" value="Transcriptional coactivator/pterin dehydratase"/>
    <property type="match status" value="1"/>
</dbReference>
<dbReference type="RefSeq" id="WP_035658516.1">
    <property type="nucleotide sequence ID" value="NZ_JNCA01000009.1"/>
</dbReference>
<dbReference type="PANTHER" id="PTHR12599">
    <property type="entry name" value="PTERIN-4-ALPHA-CARBINOLAMINE DEHYDRATASE"/>
    <property type="match status" value="1"/>
</dbReference>
<dbReference type="InterPro" id="IPR001533">
    <property type="entry name" value="Pterin_deHydtase"/>
</dbReference>
<dbReference type="AlphaFoldDB" id="A0A066WXY8"/>
<comment type="similarity">
    <text evidence="2 4">Belongs to the pterin-4-alpha-carbinolamine dehydratase family.</text>
</comment>
<proteinExistence type="inferred from homology"/>
<dbReference type="PANTHER" id="PTHR12599:SF0">
    <property type="entry name" value="PTERIN-4-ALPHA-CARBINOLAMINE DEHYDRATASE"/>
    <property type="match status" value="1"/>
</dbReference>
<dbReference type="Pfam" id="PF01329">
    <property type="entry name" value="Pterin_4a"/>
    <property type="match status" value="1"/>
</dbReference>
<name>A0A066WXY8_9FLAO</name>
<evidence type="ECO:0000256" key="1">
    <source>
        <dbReference type="ARBA" id="ARBA00001554"/>
    </source>
</evidence>
<dbReference type="NCBIfam" id="NF002017">
    <property type="entry name" value="PRK00823.1-2"/>
    <property type="match status" value="1"/>
</dbReference>
<dbReference type="STRING" id="1492738.FEM21_09900"/>
<dbReference type="Proteomes" id="UP000027064">
    <property type="component" value="Unassembled WGS sequence"/>
</dbReference>
<evidence type="ECO:0000256" key="4">
    <source>
        <dbReference type="HAMAP-Rule" id="MF_00434"/>
    </source>
</evidence>
<dbReference type="PATRIC" id="fig|1492738.3.peg.982"/>
<dbReference type="InterPro" id="IPR036428">
    <property type="entry name" value="PCD_sf"/>
</dbReference>
<organism evidence="5 6">
    <name type="scientific">Flavobacterium seoulense</name>
    <dbReference type="NCBI Taxonomy" id="1492738"/>
    <lineage>
        <taxon>Bacteria</taxon>
        <taxon>Pseudomonadati</taxon>
        <taxon>Bacteroidota</taxon>
        <taxon>Flavobacteriia</taxon>
        <taxon>Flavobacteriales</taxon>
        <taxon>Flavobacteriaceae</taxon>
        <taxon>Flavobacterium</taxon>
    </lineage>
</organism>
<accession>A0A066WXY8</accession>
<dbReference type="OrthoDB" id="9794987at2"/>